<dbReference type="PROSITE" id="PS50283">
    <property type="entry name" value="NA_SOLUT_SYMP_3"/>
    <property type="match status" value="1"/>
</dbReference>
<feature type="transmembrane region" description="Helical" evidence="7">
    <location>
        <begin position="157"/>
        <end position="175"/>
    </location>
</feature>
<feature type="transmembrane region" description="Helical" evidence="7">
    <location>
        <begin position="316"/>
        <end position="337"/>
    </location>
</feature>
<keyword evidence="4 7" id="KW-1133">Transmembrane helix</keyword>
<sequence>MSIHPIDIGLIVGYFAIVIGIGVYVSRQTKSGDDLFLAGRALGFGVIGFSLFASNISAQTLIGLAGDAYATGIAVSAYEWMAGLILVFTAIFVLPFYIRTRISTVPEFLAKRYDDRVRLYLSCITIFLSIVVDMAGGLYAGSLVLDKLFFPDSGGQHLFWFCLGLGLFAGIYTAAGGLKAVVLTDVLQAVILIVGSAAMGLIIFDRFDWSWAKATEAVPPEHLSIIRPADDDVLPWPGLLLGVPLIGFYYWTMNQYIIQRALGARDLQAARSGAMLGGALKLLPLFIMILPAAFAISLFPDIENKDQVFPTMVTELLPVGAVGLVMAGLIAAIMSSVDSTLNSASTLVTLDFIKPRRPHLTPEQTARIGRICTFVFMAIAIAWAPQIKDFPGLWNYIQSAFAYITTPLVAIFLVGIFWKGAHPKAGFWALALGHGSSAILFVLGPVSGVIDVHFTIMAIVLTAWTAVLLVLVSWAMGRDFTLPQHITWPPDERSKQMRPGGILTDYRLQAGVLVLLTVLMVLAFW</sequence>
<feature type="transmembrane region" description="Helical" evidence="7">
    <location>
        <begin position="273"/>
        <end position="296"/>
    </location>
</feature>
<protein>
    <submittedName>
        <fullName evidence="8">Uncharacterized protein</fullName>
    </submittedName>
</protein>
<dbReference type="Pfam" id="PF00474">
    <property type="entry name" value="SSF"/>
    <property type="match status" value="1"/>
</dbReference>
<feature type="transmembrane region" description="Helical" evidence="7">
    <location>
        <begin position="182"/>
        <end position="204"/>
    </location>
</feature>
<evidence type="ECO:0000256" key="4">
    <source>
        <dbReference type="ARBA" id="ARBA00022989"/>
    </source>
</evidence>
<evidence type="ECO:0000313" key="8">
    <source>
        <dbReference type="EMBL" id="PWN55558.1"/>
    </source>
</evidence>
<feature type="transmembrane region" description="Helical" evidence="7">
    <location>
        <begin position="506"/>
        <end position="524"/>
    </location>
</feature>
<dbReference type="CDD" id="cd10329">
    <property type="entry name" value="SLC5sbd_SGLT1-like"/>
    <property type="match status" value="1"/>
</dbReference>
<feature type="transmembrane region" description="Helical" evidence="7">
    <location>
        <begin position="233"/>
        <end position="252"/>
    </location>
</feature>
<dbReference type="PANTHER" id="PTHR11819">
    <property type="entry name" value="SOLUTE CARRIER FAMILY 5"/>
    <property type="match status" value="1"/>
</dbReference>
<dbReference type="PANTHER" id="PTHR11819:SF195">
    <property type="entry name" value="SODIUM_GLUCOSE COTRANSPORTER 4"/>
    <property type="match status" value="1"/>
</dbReference>
<dbReference type="AlphaFoldDB" id="A0A363UJF9"/>
<feature type="transmembrane region" description="Helical" evidence="7">
    <location>
        <begin position="6"/>
        <end position="25"/>
    </location>
</feature>
<feature type="transmembrane region" description="Helical" evidence="7">
    <location>
        <begin position="366"/>
        <end position="384"/>
    </location>
</feature>
<accession>A0A363UJF9</accession>
<dbReference type="EMBL" id="QEQK01000010">
    <property type="protein sequence ID" value="PWN55558.1"/>
    <property type="molecule type" value="Genomic_DNA"/>
</dbReference>
<comment type="subcellular location">
    <subcellularLocation>
        <location evidence="1">Membrane</location>
        <topology evidence="1">Multi-pass membrane protein</topology>
    </subcellularLocation>
</comment>
<evidence type="ECO:0000256" key="5">
    <source>
        <dbReference type="ARBA" id="ARBA00023136"/>
    </source>
</evidence>
<reference evidence="8 9" key="1">
    <citation type="submission" date="2018-05" db="EMBL/GenBank/DDBJ databases">
        <title>Abyssibacter profundi OUC007T gen. nov., sp. nov, a marine bacterium isolated from seawater of the Mariana Trench.</title>
        <authorList>
            <person name="Zhou S."/>
        </authorList>
    </citation>
    <scope>NUCLEOTIDE SEQUENCE [LARGE SCALE GENOMIC DNA]</scope>
    <source>
        <strain evidence="8 9">OUC007</strain>
    </source>
</reference>
<feature type="transmembrane region" description="Helical" evidence="7">
    <location>
        <begin position="37"/>
        <end position="57"/>
    </location>
</feature>
<name>A0A363UJF9_9GAMM</name>
<dbReference type="InterPro" id="IPR038377">
    <property type="entry name" value="Na/Glc_symporter_sf"/>
</dbReference>
<feature type="transmembrane region" description="Helical" evidence="7">
    <location>
        <begin position="425"/>
        <end position="446"/>
    </location>
</feature>
<dbReference type="Gene3D" id="1.20.1730.10">
    <property type="entry name" value="Sodium/glucose cotransporter"/>
    <property type="match status" value="1"/>
</dbReference>
<feature type="transmembrane region" description="Helical" evidence="7">
    <location>
        <begin position="119"/>
        <end position="145"/>
    </location>
</feature>
<proteinExistence type="inferred from homology"/>
<keyword evidence="5 7" id="KW-0472">Membrane</keyword>
<evidence type="ECO:0000256" key="3">
    <source>
        <dbReference type="ARBA" id="ARBA00022692"/>
    </source>
</evidence>
<dbReference type="GO" id="GO:0005412">
    <property type="term" value="F:D-glucose:sodium symporter activity"/>
    <property type="evidence" value="ECO:0007669"/>
    <property type="project" value="TreeGrafter"/>
</dbReference>
<keyword evidence="3 7" id="KW-0812">Transmembrane</keyword>
<dbReference type="GO" id="GO:0005886">
    <property type="term" value="C:plasma membrane"/>
    <property type="evidence" value="ECO:0007669"/>
    <property type="project" value="TreeGrafter"/>
</dbReference>
<gene>
    <name evidence="8" type="ORF">DEH80_12270</name>
</gene>
<evidence type="ECO:0000313" key="9">
    <source>
        <dbReference type="Proteomes" id="UP000251800"/>
    </source>
</evidence>
<dbReference type="Proteomes" id="UP000251800">
    <property type="component" value="Unassembled WGS sequence"/>
</dbReference>
<evidence type="ECO:0000256" key="1">
    <source>
        <dbReference type="ARBA" id="ARBA00004141"/>
    </source>
</evidence>
<evidence type="ECO:0000256" key="7">
    <source>
        <dbReference type="SAM" id="Phobius"/>
    </source>
</evidence>
<evidence type="ECO:0000256" key="6">
    <source>
        <dbReference type="RuleBase" id="RU362091"/>
    </source>
</evidence>
<organism evidence="8 9">
    <name type="scientific">Abyssibacter profundi</name>
    <dbReference type="NCBI Taxonomy" id="2182787"/>
    <lineage>
        <taxon>Bacteria</taxon>
        <taxon>Pseudomonadati</taxon>
        <taxon>Pseudomonadota</taxon>
        <taxon>Gammaproteobacteria</taxon>
        <taxon>Chromatiales</taxon>
        <taxon>Oceanococcaceae</taxon>
        <taxon>Abyssibacter</taxon>
    </lineage>
</organism>
<comment type="similarity">
    <text evidence="2 6">Belongs to the sodium:solute symporter (SSF) (TC 2.A.21) family.</text>
</comment>
<feature type="transmembrane region" description="Helical" evidence="7">
    <location>
        <begin position="452"/>
        <end position="476"/>
    </location>
</feature>
<evidence type="ECO:0000256" key="2">
    <source>
        <dbReference type="ARBA" id="ARBA00006434"/>
    </source>
</evidence>
<dbReference type="OrthoDB" id="9814523at2"/>
<keyword evidence="9" id="KW-1185">Reference proteome</keyword>
<dbReference type="RefSeq" id="WP_109720797.1">
    <property type="nucleotide sequence ID" value="NZ_QEQK01000010.1"/>
</dbReference>
<dbReference type="NCBIfam" id="TIGR00813">
    <property type="entry name" value="sss"/>
    <property type="match status" value="1"/>
</dbReference>
<comment type="caution">
    <text evidence="8">The sequence shown here is derived from an EMBL/GenBank/DDBJ whole genome shotgun (WGS) entry which is preliminary data.</text>
</comment>
<feature type="transmembrane region" description="Helical" evidence="7">
    <location>
        <begin position="396"/>
        <end position="418"/>
    </location>
</feature>
<feature type="transmembrane region" description="Helical" evidence="7">
    <location>
        <begin position="77"/>
        <end position="98"/>
    </location>
</feature>
<dbReference type="InterPro" id="IPR001734">
    <property type="entry name" value="Na/solute_symporter"/>
</dbReference>